<evidence type="ECO:0000313" key="6">
    <source>
        <dbReference type="EMBL" id="PKR53856.1"/>
    </source>
</evidence>
<dbReference type="PANTHER" id="PTHR10361:SF28">
    <property type="entry name" value="P3 PROTEIN-RELATED"/>
    <property type="match status" value="1"/>
</dbReference>
<comment type="caution">
    <text evidence="6">The sequence shown here is derived from an EMBL/GenBank/DDBJ whole genome shotgun (WGS) entry which is preliminary data.</text>
</comment>
<feature type="transmembrane region" description="Helical" evidence="5">
    <location>
        <begin position="188"/>
        <end position="208"/>
    </location>
</feature>
<evidence type="ECO:0000256" key="3">
    <source>
        <dbReference type="ARBA" id="ARBA00022989"/>
    </source>
</evidence>
<dbReference type="GO" id="GO:0016020">
    <property type="term" value="C:membrane"/>
    <property type="evidence" value="ECO:0007669"/>
    <property type="project" value="UniProtKB-SubCell"/>
</dbReference>
<dbReference type="Gene3D" id="1.20.1530.20">
    <property type="match status" value="1"/>
</dbReference>
<proteinExistence type="predicted"/>
<keyword evidence="4 5" id="KW-0472">Membrane</keyword>
<sequence>MITHLIIHRSSITGGRKTGQRLHNQETRITGETFVILQLFPVWALLLSLLAFFMPGPFASLSTGIVPLLTVIMLAMGLTLTAKDFANVAKSRKALAVGVILQFLIMPVTAWLVAKLFGFDDDLTVGMLLVGSVAGGTSSNVMCYLAKGDTALSISMTATSTLIGVFLTPVLVAFLAGQSIDVPVQPMLMSLVKIVLVPVLVGVVLNEIASKWVRKIEGIFPYISMFAILLIIAIVVALNADKVASVGLIVAFAVILHNAIGLSLGYGVTALLGFDRKICRTIAFEVGLQNSGLATALAMKFFTPVSALPGTLFSVWHNISGSLLAGYWSRKPVDESLDEPVRKDAPA</sequence>
<feature type="transmembrane region" description="Helical" evidence="5">
    <location>
        <begin position="158"/>
        <end position="176"/>
    </location>
</feature>
<evidence type="ECO:0000256" key="5">
    <source>
        <dbReference type="SAM" id="Phobius"/>
    </source>
</evidence>
<dbReference type="AlphaFoldDB" id="A0A2N3KTN1"/>
<protein>
    <submittedName>
        <fullName evidence="6">Bile acid:sodium symporter</fullName>
    </submittedName>
</protein>
<accession>A0A2N3KTN1</accession>
<feature type="transmembrane region" description="Helical" evidence="5">
    <location>
        <begin position="94"/>
        <end position="113"/>
    </location>
</feature>
<dbReference type="InterPro" id="IPR038770">
    <property type="entry name" value="Na+/solute_symporter_sf"/>
</dbReference>
<feature type="transmembrane region" description="Helical" evidence="5">
    <location>
        <begin position="60"/>
        <end position="82"/>
    </location>
</feature>
<feature type="transmembrane region" description="Helical" evidence="5">
    <location>
        <begin position="125"/>
        <end position="146"/>
    </location>
</feature>
<feature type="transmembrane region" description="Helical" evidence="5">
    <location>
        <begin position="34"/>
        <end position="54"/>
    </location>
</feature>
<dbReference type="InterPro" id="IPR002657">
    <property type="entry name" value="BilAc:Na_symport/Acr3"/>
</dbReference>
<feature type="transmembrane region" description="Helical" evidence="5">
    <location>
        <begin position="246"/>
        <end position="274"/>
    </location>
</feature>
<reference evidence="6 7" key="1">
    <citation type="submission" date="2017-09" db="EMBL/GenBank/DDBJ databases">
        <title>Biodiversity and function of Thalassospira species in the particle-attached aromatic-hydrocarbon-degrading consortia from the surface seawater of the South China Sea.</title>
        <authorList>
            <person name="Dong C."/>
            <person name="Liu R."/>
            <person name="Shao Z."/>
        </authorList>
    </citation>
    <scope>NUCLEOTIDE SEQUENCE [LARGE SCALE GENOMIC DNA]</scope>
    <source>
        <strain evidence="6 7">CSC1P2</strain>
    </source>
</reference>
<keyword evidence="2 5" id="KW-0812">Transmembrane</keyword>
<dbReference type="EMBL" id="NWTK01000007">
    <property type="protein sequence ID" value="PKR53856.1"/>
    <property type="molecule type" value="Genomic_DNA"/>
</dbReference>
<dbReference type="Proteomes" id="UP000233597">
    <property type="component" value="Unassembled WGS sequence"/>
</dbReference>
<keyword evidence="3 5" id="KW-1133">Transmembrane helix</keyword>
<dbReference type="Pfam" id="PF01758">
    <property type="entry name" value="SBF"/>
    <property type="match status" value="1"/>
</dbReference>
<evidence type="ECO:0000256" key="1">
    <source>
        <dbReference type="ARBA" id="ARBA00004141"/>
    </source>
</evidence>
<organism evidence="6 7">
    <name type="scientific">Thalassospira marina</name>
    <dbReference type="NCBI Taxonomy" id="2048283"/>
    <lineage>
        <taxon>Bacteria</taxon>
        <taxon>Pseudomonadati</taxon>
        <taxon>Pseudomonadota</taxon>
        <taxon>Alphaproteobacteria</taxon>
        <taxon>Rhodospirillales</taxon>
        <taxon>Thalassospiraceae</taxon>
        <taxon>Thalassospira</taxon>
    </lineage>
</organism>
<dbReference type="PANTHER" id="PTHR10361">
    <property type="entry name" value="SODIUM-BILE ACID COTRANSPORTER"/>
    <property type="match status" value="1"/>
</dbReference>
<evidence type="ECO:0000256" key="4">
    <source>
        <dbReference type="ARBA" id="ARBA00023136"/>
    </source>
</evidence>
<dbReference type="InterPro" id="IPR004710">
    <property type="entry name" value="Bilac:Na_transpt"/>
</dbReference>
<evidence type="ECO:0000256" key="2">
    <source>
        <dbReference type="ARBA" id="ARBA00022692"/>
    </source>
</evidence>
<gene>
    <name evidence="6" type="ORF">COO20_12675</name>
</gene>
<dbReference type="OrthoDB" id="9806785at2"/>
<feature type="transmembrane region" description="Helical" evidence="5">
    <location>
        <begin position="220"/>
        <end position="240"/>
    </location>
</feature>
<name>A0A2N3KTN1_9PROT</name>
<evidence type="ECO:0000313" key="7">
    <source>
        <dbReference type="Proteomes" id="UP000233597"/>
    </source>
</evidence>
<comment type="subcellular location">
    <subcellularLocation>
        <location evidence="1">Membrane</location>
        <topology evidence="1">Multi-pass membrane protein</topology>
    </subcellularLocation>
</comment>